<dbReference type="PANTHER" id="PTHR44846">
    <property type="entry name" value="MANNOSYL-D-GLYCERATE TRANSPORT/METABOLISM SYSTEM REPRESSOR MNGR-RELATED"/>
    <property type="match status" value="1"/>
</dbReference>
<dbReference type="Pfam" id="PF07702">
    <property type="entry name" value="UTRA"/>
    <property type="match status" value="1"/>
</dbReference>
<keyword evidence="1" id="KW-0805">Transcription regulation</keyword>
<dbReference type="SUPFAM" id="SSF46785">
    <property type="entry name" value="Winged helix' DNA-binding domain"/>
    <property type="match status" value="1"/>
</dbReference>
<dbReference type="Proteomes" id="UP000282674">
    <property type="component" value="Unassembled WGS sequence"/>
</dbReference>
<dbReference type="EMBL" id="RFFG01000116">
    <property type="protein sequence ID" value="RMI37110.1"/>
    <property type="molecule type" value="Genomic_DNA"/>
</dbReference>
<dbReference type="PRINTS" id="PR00035">
    <property type="entry name" value="HTHGNTR"/>
</dbReference>
<accession>A0A3M2LJZ2</accession>
<dbReference type="OrthoDB" id="3214900at2"/>
<keyword evidence="6" id="KW-1185">Reference proteome</keyword>
<protein>
    <submittedName>
        <fullName evidence="5">GntR family transcriptional regulator</fullName>
    </submittedName>
</protein>
<name>A0A3M2LJZ2_9ACTN</name>
<dbReference type="PROSITE" id="PS50949">
    <property type="entry name" value="HTH_GNTR"/>
    <property type="match status" value="1"/>
</dbReference>
<dbReference type="InterPro" id="IPR000524">
    <property type="entry name" value="Tscrpt_reg_HTH_GntR"/>
</dbReference>
<dbReference type="CDD" id="cd07377">
    <property type="entry name" value="WHTH_GntR"/>
    <property type="match status" value="1"/>
</dbReference>
<organism evidence="5 6">
    <name type="scientific">Actinomadura harenae</name>
    <dbReference type="NCBI Taxonomy" id="2483351"/>
    <lineage>
        <taxon>Bacteria</taxon>
        <taxon>Bacillati</taxon>
        <taxon>Actinomycetota</taxon>
        <taxon>Actinomycetes</taxon>
        <taxon>Streptosporangiales</taxon>
        <taxon>Thermomonosporaceae</taxon>
        <taxon>Actinomadura</taxon>
    </lineage>
</organism>
<sequence length="265" mass="29314">MRLTSHKALRRGRDPRSDKPVFRQIADHLREAIQNGTLAPGDKLPSEAEFVAHYEVARMTVRSALQQLQTEGLVLSEHGRGVFVRPRPQIRRLASDRFARRHRQEGKAAFLAESASAGAEPTVDLIHVREEVADADIARRLGLATGEPVLVRSRRYALNGSPVETATSYIPARIARGTRISEDNPGPGGVYARLEDLGHVLGHFEEEVTARMPAPDEIEILQLRTGIPVFCLIRTAFDVTGNPVEVCDTILSSDVYVLTYDLPAR</sequence>
<evidence type="ECO:0000256" key="2">
    <source>
        <dbReference type="ARBA" id="ARBA00023125"/>
    </source>
</evidence>
<dbReference type="AlphaFoldDB" id="A0A3M2LJZ2"/>
<evidence type="ECO:0000256" key="1">
    <source>
        <dbReference type="ARBA" id="ARBA00023015"/>
    </source>
</evidence>
<feature type="domain" description="HTH gntR-type" evidence="4">
    <location>
        <begin position="19"/>
        <end position="87"/>
    </location>
</feature>
<dbReference type="GO" id="GO:0045892">
    <property type="term" value="P:negative regulation of DNA-templated transcription"/>
    <property type="evidence" value="ECO:0007669"/>
    <property type="project" value="TreeGrafter"/>
</dbReference>
<dbReference type="InterPro" id="IPR036390">
    <property type="entry name" value="WH_DNA-bd_sf"/>
</dbReference>
<evidence type="ECO:0000259" key="4">
    <source>
        <dbReference type="PROSITE" id="PS50949"/>
    </source>
</evidence>
<proteinExistence type="predicted"/>
<gene>
    <name evidence="5" type="ORF">EBO15_36790</name>
</gene>
<keyword evidence="2" id="KW-0238">DNA-binding</keyword>
<evidence type="ECO:0000313" key="5">
    <source>
        <dbReference type="EMBL" id="RMI37110.1"/>
    </source>
</evidence>
<dbReference type="PANTHER" id="PTHR44846:SF17">
    <property type="entry name" value="GNTR-FAMILY TRANSCRIPTIONAL REGULATOR"/>
    <property type="match status" value="1"/>
</dbReference>
<dbReference type="Pfam" id="PF00392">
    <property type="entry name" value="GntR"/>
    <property type="match status" value="1"/>
</dbReference>
<dbReference type="InterPro" id="IPR036388">
    <property type="entry name" value="WH-like_DNA-bd_sf"/>
</dbReference>
<dbReference type="SMART" id="SM00866">
    <property type="entry name" value="UTRA"/>
    <property type="match status" value="1"/>
</dbReference>
<reference evidence="5 6" key="1">
    <citation type="submission" date="2018-10" db="EMBL/GenBank/DDBJ databases">
        <title>Isolation from soil.</title>
        <authorList>
            <person name="Hu J."/>
        </authorList>
    </citation>
    <scope>NUCLEOTIDE SEQUENCE [LARGE SCALE GENOMIC DNA]</scope>
    <source>
        <strain evidence="5 6">NEAU-Ht49</strain>
    </source>
</reference>
<dbReference type="GO" id="GO:0003700">
    <property type="term" value="F:DNA-binding transcription factor activity"/>
    <property type="evidence" value="ECO:0007669"/>
    <property type="project" value="InterPro"/>
</dbReference>
<dbReference type="Gene3D" id="1.10.10.10">
    <property type="entry name" value="Winged helix-like DNA-binding domain superfamily/Winged helix DNA-binding domain"/>
    <property type="match status" value="1"/>
</dbReference>
<dbReference type="SUPFAM" id="SSF64288">
    <property type="entry name" value="Chorismate lyase-like"/>
    <property type="match status" value="1"/>
</dbReference>
<keyword evidence="3" id="KW-0804">Transcription</keyword>
<dbReference type="SMART" id="SM00345">
    <property type="entry name" value="HTH_GNTR"/>
    <property type="match status" value="1"/>
</dbReference>
<dbReference type="InterPro" id="IPR028978">
    <property type="entry name" value="Chorismate_lyase_/UTRA_dom_sf"/>
</dbReference>
<dbReference type="InterPro" id="IPR050679">
    <property type="entry name" value="Bact_HTH_transcr_reg"/>
</dbReference>
<comment type="caution">
    <text evidence="5">The sequence shown here is derived from an EMBL/GenBank/DDBJ whole genome shotgun (WGS) entry which is preliminary data.</text>
</comment>
<dbReference type="InterPro" id="IPR011663">
    <property type="entry name" value="UTRA"/>
</dbReference>
<dbReference type="Gene3D" id="3.40.1410.10">
    <property type="entry name" value="Chorismate lyase-like"/>
    <property type="match status" value="1"/>
</dbReference>
<evidence type="ECO:0000256" key="3">
    <source>
        <dbReference type="ARBA" id="ARBA00023163"/>
    </source>
</evidence>
<dbReference type="GO" id="GO:0003677">
    <property type="term" value="F:DNA binding"/>
    <property type="evidence" value="ECO:0007669"/>
    <property type="project" value="UniProtKB-KW"/>
</dbReference>
<evidence type="ECO:0000313" key="6">
    <source>
        <dbReference type="Proteomes" id="UP000282674"/>
    </source>
</evidence>